<dbReference type="OrthoDB" id="2414662at2759"/>
<feature type="region of interest" description="Disordered" evidence="1">
    <location>
        <begin position="113"/>
        <end position="132"/>
    </location>
</feature>
<organism evidence="3 4">
    <name type="scientific">Streblomastix strix</name>
    <dbReference type="NCBI Taxonomy" id="222440"/>
    <lineage>
        <taxon>Eukaryota</taxon>
        <taxon>Metamonada</taxon>
        <taxon>Preaxostyla</taxon>
        <taxon>Oxymonadida</taxon>
        <taxon>Streblomastigidae</taxon>
        <taxon>Streblomastix</taxon>
    </lineage>
</organism>
<evidence type="ECO:0000256" key="2">
    <source>
        <dbReference type="SAM" id="Phobius"/>
    </source>
</evidence>
<reference evidence="3 4" key="1">
    <citation type="submission" date="2019-03" db="EMBL/GenBank/DDBJ databases">
        <title>Single cell metagenomics reveals metabolic interactions within the superorganism composed of flagellate Streblomastix strix and complex community of Bacteroidetes bacteria on its surface.</title>
        <authorList>
            <person name="Treitli S.C."/>
            <person name="Kolisko M."/>
            <person name="Husnik F."/>
            <person name="Keeling P."/>
            <person name="Hampl V."/>
        </authorList>
    </citation>
    <scope>NUCLEOTIDE SEQUENCE [LARGE SCALE GENOMIC DNA]</scope>
    <source>
        <strain evidence="3">ST1C</strain>
    </source>
</reference>
<dbReference type="PANTHER" id="PTHR42691">
    <property type="entry name" value="ASPARTATE AMINOTRANSFERASE YHDR-RELATED"/>
    <property type="match status" value="1"/>
</dbReference>
<dbReference type="Gene3D" id="3.90.1150.10">
    <property type="entry name" value="Aspartate Aminotransferase, domain 1"/>
    <property type="match status" value="1"/>
</dbReference>
<dbReference type="SUPFAM" id="SSF53383">
    <property type="entry name" value="PLP-dependent transferases"/>
    <property type="match status" value="1"/>
</dbReference>
<evidence type="ECO:0000313" key="4">
    <source>
        <dbReference type="Proteomes" id="UP000324800"/>
    </source>
</evidence>
<dbReference type="InterPro" id="IPR015424">
    <property type="entry name" value="PyrdxlP-dep_Trfase"/>
</dbReference>
<keyword evidence="2" id="KW-0812">Transmembrane</keyword>
<gene>
    <name evidence="3" type="ORF">EZS28_030488</name>
</gene>
<proteinExistence type="predicted"/>
<dbReference type="AlphaFoldDB" id="A0A5J4UTP3"/>
<dbReference type="Proteomes" id="UP000324800">
    <property type="component" value="Unassembled WGS sequence"/>
</dbReference>
<feature type="transmembrane region" description="Helical" evidence="2">
    <location>
        <begin position="79"/>
        <end position="98"/>
    </location>
</feature>
<sequence>MPYDGFVFGKGRTMHVRLRFSDGKPDTIIITKERILRLQQAQNATEQKMYKDQIMNEEEVNQDQVAEQQFFTLLQRSSLVIGVLFILVVGITALIVCIQTRRHSLESKVKVQHKENEKQIKDQEQKDKEIKEKQQKEIENKLKEQKVIEMKEIQNTITSNQFIVVQSQLDQGSSETGTAGALLGATQTNALNIVQKAVIIPPQQQTSHTGNVGANTNTVPSDAWQYGQQQLNHTAGAIISNIYPAQINISNNLNPTNKADNPVTAQQLMEQVATAAASSQLAVFPSAIPFNNQTHAGNTNESDILKVMMNNNSNNLSDTNLQAKQAAASLALQQSANEKSLKPIMTVVPGNADLECNLPEGAFYLFPKVPHGCTDFKLSAILKEKQVLAVPRTAFGDSRCVRFACCCDADTLERSIPRIAEAVKIANEEKEKSQLMS</sequence>
<comment type="caution">
    <text evidence="3">The sequence shown here is derived from an EMBL/GenBank/DDBJ whole genome shotgun (WGS) entry which is preliminary data.</text>
</comment>
<keyword evidence="2" id="KW-0472">Membrane</keyword>
<accession>A0A5J4UTP3</accession>
<dbReference type="EMBL" id="SNRW01012314">
    <property type="protein sequence ID" value="KAA6373986.1"/>
    <property type="molecule type" value="Genomic_DNA"/>
</dbReference>
<evidence type="ECO:0008006" key="5">
    <source>
        <dbReference type="Google" id="ProtNLM"/>
    </source>
</evidence>
<keyword evidence="2" id="KW-1133">Transmembrane helix</keyword>
<dbReference type="InterPro" id="IPR015422">
    <property type="entry name" value="PyrdxlP-dep_Trfase_small"/>
</dbReference>
<protein>
    <recommendedName>
        <fullName evidence="5">Aminotransferase class I/classII domain-containing protein</fullName>
    </recommendedName>
</protein>
<name>A0A5J4UTP3_9EUKA</name>
<evidence type="ECO:0000313" key="3">
    <source>
        <dbReference type="EMBL" id="KAA6373986.1"/>
    </source>
</evidence>
<dbReference type="PANTHER" id="PTHR42691:SF1">
    <property type="entry name" value="ASPARTATE AMINOTRANSFERASE YHDR-RELATED"/>
    <property type="match status" value="1"/>
</dbReference>
<evidence type="ECO:0000256" key="1">
    <source>
        <dbReference type="SAM" id="MobiDB-lite"/>
    </source>
</evidence>